<feature type="compositionally biased region" description="Polar residues" evidence="2">
    <location>
        <begin position="102"/>
        <end position="117"/>
    </location>
</feature>
<evidence type="ECO:0000259" key="3">
    <source>
        <dbReference type="PROSITE" id="PS50157"/>
    </source>
</evidence>
<feature type="region of interest" description="Disordered" evidence="2">
    <location>
        <begin position="102"/>
        <end position="147"/>
    </location>
</feature>
<dbReference type="STRING" id="1429867.A0A0G4P8R8"/>
<organism evidence="4 5">
    <name type="scientific">Penicillium camemberti (strain FM 013)</name>
    <dbReference type="NCBI Taxonomy" id="1429867"/>
    <lineage>
        <taxon>Eukaryota</taxon>
        <taxon>Fungi</taxon>
        <taxon>Dikarya</taxon>
        <taxon>Ascomycota</taxon>
        <taxon>Pezizomycotina</taxon>
        <taxon>Eurotiomycetes</taxon>
        <taxon>Eurotiomycetidae</taxon>
        <taxon>Eurotiales</taxon>
        <taxon>Aspergillaceae</taxon>
        <taxon>Penicillium</taxon>
    </lineage>
</organism>
<accession>A0A0G4P8R8</accession>
<keyword evidence="1" id="KW-0862">Zinc</keyword>
<dbReference type="SMART" id="SM00355">
    <property type="entry name" value="ZnF_C2H2"/>
    <property type="match status" value="2"/>
</dbReference>
<evidence type="ECO:0000313" key="5">
    <source>
        <dbReference type="Proteomes" id="UP000053732"/>
    </source>
</evidence>
<dbReference type="PROSITE" id="PS00028">
    <property type="entry name" value="ZINC_FINGER_C2H2_1"/>
    <property type="match status" value="1"/>
</dbReference>
<protein>
    <submittedName>
        <fullName evidence="4">Zinc finger, C2H2-like</fullName>
    </submittedName>
</protein>
<dbReference type="EMBL" id="HG793141">
    <property type="protein sequence ID" value="CRL22700.1"/>
    <property type="molecule type" value="Genomic_DNA"/>
</dbReference>
<feature type="compositionally biased region" description="Basic residues" evidence="2">
    <location>
        <begin position="138"/>
        <end position="147"/>
    </location>
</feature>
<dbReference type="AlphaFoldDB" id="A0A0G4P8R8"/>
<sequence>MVCAFSDEHSDAFPFEGETLPHTSAFVQNTPRSTLPYLEQNPPFSSSIYDPYIQSSWALHGFGLSIPAKSPQLGMDSTTGWVRDNASPAGAENTINGSCIQFERSGSNDHQQGQFSTPVGVPLKDATCEVSPSDDHTSRRRRSKPNIKRSLTSPIRCDWKDCTNPCLFTRDTSLWRHIKEKHILPGAFKCSSPSCDMSFGRRDKLNEHLRSSHADGKGQKGGCCHSCHA</sequence>
<keyword evidence="1" id="KW-0863">Zinc-finger</keyword>
<reference evidence="4 5" key="1">
    <citation type="journal article" date="2014" name="Nat. Commun.">
        <title>Multiple recent horizontal transfers of a large genomic region in cheese making fungi.</title>
        <authorList>
            <person name="Cheeseman K."/>
            <person name="Ropars J."/>
            <person name="Renault P."/>
            <person name="Dupont J."/>
            <person name="Gouzy J."/>
            <person name="Branca A."/>
            <person name="Abraham A.L."/>
            <person name="Ceppi M."/>
            <person name="Conseiller E."/>
            <person name="Debuchy R."/>
            <person name="Malagnac F."/>
            <person name="Goarin A."/>
            <person name="Silar P."/>
            <person name="Lacoste S."/>
            <person name="Sallet E."/>
            <person name="Bensimon A."/>
            <person name="Giraud T."/>
            <person name="Brygoo Y."/>
        </authorList>
    </citation>
    <scope>NUCLEOTIDE SEQUENCE [LARGE SCALE GENOMIC DNA]</scope>
    <source>
        <strain evidence="5">FM 013</strain>
    </source>
</reference>
<dbReference type="GO" id="GO:0008270">
    <property type="term" value="F:zinc ion binding"/>
    <property type="evidence" value="ECO:0007669"/>
    <property type="project" value="UniProtKB-KW"/>
</dbReference>
<evidence type="ECO:0000313" key="4">
    <source>
        <dbReference type="EMBL" id="CRL22700.1"/>
    </source>
</evidence>
<name>A0A0G4P8R8_PENC3</name>
<evidence type="ECO:0000256" key="2">
    <source>
        <dbReference type="SAM" id="MobiDB-lite"/>
    </source>
</evidence>
<keyword evidence="1" id="KW-0479">Metal-binding</keyword>
<proteinExistence type="predicted"/>
<keyword evidence="5" id="KW-1185">Reference proteome</keyword>
<dbReference type="Gene3D" id="3.30.160.60">
    <property type="entry name" value="Classic Zinc Finger"/>
    <property type="match status" value="1"/>
</dbReference>
<dbReference type="PROSITE" id="PS50157">
    <property type="entry name" value="ZINC_FINGER_C2H2_2"/>
    <property type="match status" value="1"/>
</dbReference>
<evidence type="ECO:0000256" key="1">
    <source>
        <dbReference type="PROSITE-ProRule" id="PRU00042"/>
    </source>
</evidence>
<dbReference type="Proteomes" id="UP000053732">
    <property type="component" value="Unassembled WGS sequence"/>
</dbReference>
<dbReference type="InterPro" id="IPR013087">
    <property type="entry name" value="Znf_C2H2_type"/>
</dbReference>
<feature type="domain" description="C2H2-type" evidence="3">
    <location>
        <begin position="188"/>
        <end position="218"/>
    </location>
</feature>
<gene>
    <name evidence="4" type="ORF">PCAMFM013_S008g000129</name>
</gene>